<sequence>MSLDYKYLGDMSNIVVEADASGSHIGIRDCDPVGVSVIKRGRLIGVFTGLKPPVHLIMPYDWVKDKGLSCLHQGLVRVAFS</sequence>
<protein>
    <submittedName>
        <fullName evidence="1">Uncharacterized protein</fullName>
    </submittedName>
</protein>
<evidence type="ECO:0000313" key="2">
    <source>
        <dbReference type="Proteomes" id="UP000029725"/>
    </source>
</evidence>
<organism evidence="1 2">
    <name type="scientific">Mitosporidium daphniae</name>
    <dbReference type="NCBI Taxonomy" id="1485682"/>
    <lineage>
        <taxon>Eukaryota</taxon>
        <taxon>Fungi</taxon>
        <taxon>Fungi incertae sedis</taxon>
        <taxon>Microsporidia</taxon>
        <taxon>Mitosporidium</taxon>
    </lineage>
</organism>
<comment type="caution">
    <text evidence="1">The sequence shown here is derived from an EMBL/GenBank/DDBJ whole genome shotgun (WGS) entry which is preliminary data.</text>
</comment>
<dbReference type="RefSeq" id="XP_013239035.1">
    <property type="nucleotide sequence ID" value="XM_013383581.1"/>
</dbReference>
<dbReference type="HOGENOM" id="CLU_2574386_0_0_1"/>
<dbReference type="AlphaFoldDB" id="A0A098VUQ4"/>
<reference evidence="1 2" key="1">
    <citation type="submission" date="2014-04" db="EMBL/GenBank/DDBJ databases">
        <title>A new species of microsporidia sheds light on the evolution of extreme parasitism.</title>
        <authorList>
            <person name="Haag K.L."/>
            <person name="James T.Y."/>
            <person name="Larsson R."/>
            <person name="Schaer T.M."/>
            <person name="Refardt D."/>
            <person name="Pombert J.-F."/>
            <person name="Ebert D."/>
        </authorList>
    </citation>
    <scope>NUCLEOTIDE SEQUENCE [LARGE SCALE GENOMIC DNA]</scope>
    <source>
        <strain evidence="1 2">UGP3</strain>
        <tissue evidence="1">Spores</tissue>
    </source>
</reference>
<accession>A0A098VUQ4</accession>
<dbReference type="VEuPathDB" id="MicrosporidiaDB:DI09_154p90"/>
<dbReference type="Proteomes" id="UP000029725">
    <property type="component" value="Unassembled WGS sequence"/>
</dbReference>
<proteinExistence type="predicted"/>
<name>A0A098VUQ4_9MICR</name>
<gene>
    <name evidence="1" type="ORF">DI09_154p90</name>
</gene>
<dbReference type="GeneID" id="25258523"/>
<evidence type="ECO:0000313" key="1">
    <source>
        <dbReference type="EMBL" id="KGG52599.1"/>
    </source>
</evidence>
<dbReference type="EMBL" id="JMKJ01000060">
    <property type="protein sequence ID" value="KGG52599.1"/>
    <property type="molecule type" value="Genomic_DNA"/>
</dbReference>
<keyword evidence="2" id="KW-1185">Reference proteome</keyword>